<dbReference type="EMBL" id="CP047897">
    <property type="protein sequence ID" value="QHL86538.1"/>
    <property type="molecule type" value="Genomic_DNA"/>
</dbReference>
<name>A0A6P1NX94_9BACT</name>
<sequence>METAKELLFGRWKVENSQVELYNEAGILISSRNSAIKPIVEYQFSMYELTLLTSENNSMRLPYDLENKDGNLIIATKTYLDATTYVLHERKVETLTQQKLTLRLVQFRSTGNARQEEVLFLTRL</sequence>
<dbReference type="Proteomes" id="UP000464214">
    <property type="component" value="Chromosome"/>
</dbReference>
<evidence type="ECO:0000313" key="1">
    <source>
        <dbReference type="EMBL" id="QHL86538.1"/>
    </source>
</evidence>
<proteinExistence type="predicted"/>
<reference evidence="1 2" key="1">
    <citation type="submission" date="2020-01" db="EMBL/GenBank/DDBJ databases">
        <authorList>
            <person name="Kim M."/>
        </authorList>
    </citation>
    <scope>NUCLEOTIDE SEQUENCE [LARGE SCALE GENOMIC DNA]</scope>
    <source>
        <strain evidence="1 2">BT10</strain>
    </source>
</reference>
<protein>
    <recommendedName>
        <fullName evidence="3">Lipocalin-like domain-containing protein</fullName>
    </recommendedName>
</protein>
<dbReference type="KEGG" id="nib:GU926_03415"/>
<organism evidence="1 2">
    <name type="scientific">Nibribacter ruber</name>
    <dbReference type="NCBI Taxonomy" id="2698458"/>
    <lineage>
        <taxon>Bacteria</taxon>
        <taxon>Pseudomonadati</taxon>
        <taxon>Bacteroidota</taxon>
        <taxon>Cytophagia</taxon>
        <taxon>Cytophagales</taxon>
        <taxon>Hymenobacteraceae</taxon>
        <taxon>Nibribacter</taxon>
    </lineage>
</organism>
<keyword evidence="2" id="KW-1185">Reference proteome</keyword>
<accession>A0A6P1NX94</accession>
<gene>
    <name evidence="1" type="ORF">GU926_03415</name>
</gene>
<evidence type="ECO:0008006" key="3">
    <source>
        <dbReference type="Google" id="ProtNLM"/>
    </source>
</evidence>
<dbReference type="RefSeq" id="WP_160689027.1">
    <property type="nucleotide sequence ID" value="NZ_CP047897.1"/>
</dbReference>
<dbReference type="AlphaFoldDB" id="A0A6P1NX94"/>
<evidence type="ECO:0000313" key="2">
    <source>
        <dbReference type="Proteomes" id="UP000464214"/>
    </source>
</evidence>